<feature type="region of interest" description="Disordered" evidence="1">
    <location>
        <begin position="1"/>
        <end position="32"/>
    </location>
</feature>
<feature type="compositionally biased region" description="Basic and acidic residues" evidence="1">
    <location>
        <begin position="7"/>
        <end position="27"/>
    </location>
</feature>
<accession>A0A399EUA9</accession>
<dbReference type="InterPro" id="IPR014144">
    <property type="entry name" value="LigD_PE_domain"/>
</dbReference>
<dbReference type="PANTHER" id="PTHR39465">
    <property type="entry name" value="DNA LIGASE D, 3'-PHOSPHOESTERASE DOMAIN"/>
    <property type="match status" value="1"/>
</dbReference>
<evidence type="ECO:0000259" key="2">
    <source>
        <dbReference type="Pfam" id="PF13298"/>
    </source>
</evidence>
<proteinExistence type="predicted"/>
<dbReference type="PANTHER" id="PTHR39465:SF1">
    <property type="entry name" value="DNA LIGASE D 3'-PHOSPHOESTERASE DOMAIN-CONTAINING PROTEIN"/>
    <property type="match status" value="1"/>
</dbReference>
<evidence type="ECO:0000256" key="1">
    <source>
        <dbReference type="SAM" id="MobiDB-lite"/>
    </source>
</evidence>
<dbReference type="AlphaFoldDB" id="A0A399EUA9"/>
<dbReference type="OrthoDB" id="9802472at2"/>
<protein>
    <submittedName>
        <fullName evidence="3">Multifunctional non-homologous end joining protein LigD</fullName>
    </submittedName>
</protein>
<dbReference type="NCBIfam" id="TIGR02777">
    <property type="entry name" value="LigD_PE_dom"/>
    <property type="match status" value="1"/>
</dbReference>
<name>A0A399EUA9_9DEIN</name>
<sequence>MGTKRKPPLEAYRRKRDFGRAPERAGEAHGAAGPPIFVVQKHAARSLHYDFRLEVDGVLKSWAVPKGPSADPKDKRLAVMVEDHALGYADFEGVIPAGQYGGGTVLVWDRGTYRNLLAEREPPLSMREALERGRVEVWLEGHKLRGGYALVRFRPRENHWLLIKTDDPEASAQRDPVRDEPRSVLSGRTLEEIAARRE</sequence>
<evidence type="ECO:0000313" key="4">
    <source>
        <dbReference type="Proteomes" id="UP000265715"/>
    </source>
</evidence>
<keyword evidence="4" id="KW-1185">Reference proteome</keyword>
<comment type="caution">
    <text evidence="3">The sequence shown here is derived from an EMBL/GenBank/DDBJ whole genome shotgun (WGS) entry which is preliminary data.</text>
</comment>
<dbReference type="Proteomes" id="UP000265715">
    <property type="component" value="Unassembled WGS sequence"/>
</dbReference>
<dbReference type="RefSeq" id="WP_119314407.1">
    <property type="nucleotide sequence ID" value="NZ_QXDL01000038.1"/>
</dbReference>
<organism evidence="3 4">
    <name type="scientific">Calidithermus terrae</name>
    <dbReference type="NCBI Taxonomy" id="1408545"/>
    <lineage>
        <taxon>Bacteria</taxon>
        <taxon>Thermotogati</taxon>
        <taxon>Deinococcota</taxon>
        <taxon>Deinococci</taxon>
        <taxon>Thermales</taxon>
        <taxon>Thermaceae</taxon>
        <taxon>Calidithermus</taxon>
    </lineage>
</organism>
<evidence type="ECO:0000313" key="3">
    <source>
        <dbReference type="EMBL" id="RIH87183.1"/>
    </source>
</evidence>
<dbReference type="Pfam" id="PF13298">
    <property type="entry name" value="LigD_N"/>
    <property type="match status" value="1"/>
</dbReference>
<gene>
    <name evidence="3" type="primary">ligD</name>
    <name evidence="3" type="ORF">Mterra_01242</name>
</gene>
<reference evidence="3 4" key="1">
    <citation type="submission" date="2018-08" db="EMBL/GenBank/DDBJ databases">
        <title>Meiothermus terrae DSM 26712 genome sequencing project.</title>
        <authorList>
            <person name="Da Costa M.S."/>
            <person name="Albuquerque L."/>
            <person name="Raposo P."/>
            <person name="Froufe H.J.C."/>
            <person name="Barroso C.S."/>
            <person name="Egas C."/>
        </authorList>
    </citation>
    <scope>NUCLEOTIDE SEQUENCE [LARGE SCALE GENOMIC DNA]</scope>
    <source>
        <strain evidence="3 4">DSM 26712</strain>
    </source>
</reference>
<dbReference type="EMBL" id="QXDL01000038">
    <property type="protein sequence ID" value="RIH87183.1"/>
    <property type="molecule type" value="Genomic_DNA"/>
</dbReference>
<feature type="domain" description="DNA ligase D 3'-phosphoesterase" evidence="2">
    <location>
        <begin position="40"/>
        <end position="152"/>
    </location>
</feature>